<gene>
    <name evidence="2" type="ORF">FNX48_022070</name>
</gene>
<dbReference type="Pfam" id="PF25297">
    <property type="entry name" value="DUF7878"/>
    <property type="match status" value="1"/>
</dbReference>
<dbReference type="EMBL" id="VJYJ02000965">
    <property type="protein sequence ID" value="MQS09755.1"/>
    <property type="molecule type" value="Genomic_DNA"/>
</dbReference>
<dbReference type="OrthoDB" id="3695765at2"/>
<evidence type="ECO:0000259" key="1">
    <source>
        <dbReference type="Pfam" id="PF25297"/>
    </source>
</evidence>
<name>A0A646IHU4_9ACTN</name>
<feature type="domain" description="DUF7878" evidence="1">
    <location>
        <begin position="9"/>
        <end position="124"/>
    </location>
</feature>
<dbReference type="InterPro" id="IPR057200">
    <property type="entry name" value="DUF7878"/>
</dbReference>
<evidence type="ECO:0000313" key="2">
    <source>
        <dbReference type="EMBL" id="MQS09755.1"/>
    </source>
</evidence>
<sequence>MRLEYREVNADDLVGSTVADYLVNIEAFFEVLDGGDTIYAEPCFPVTELARELFRWVSLEEEPTSDFYFSSLSFGEVGALTMSRELDGWVVSSIFTPEVKSSPRSWSELHSRIGEFIENVYRDVLRLGVSPDLIRS</sequence>
<comment type="caution">
    <text evidence="2">The sequence shown here is derived from an EMBL/GenBank/DDBJ whole genome shotgun (WGS) entry which is preliminary data.</text>
</comment>
<dbReference type="AlphaFoldDB" id="A0A646IHU4"/>
<dbReference type="Proteomes" id="UP000315516">
    <property type="component" value="Unassembled WGS sequence"/>
</dbReference>
<reference evidence="2" key="1">
    <citation type="submission" date="2019-10" db="EMBL/GenBank/DDBJ databases">
        <title>Streptomyces sp. nov., a novel actinobacterium isolated from alkaline environment.</title>
        <authorList>
            <person name="Golinska P."/>
        </authorList>
    </citation>
    <scope>NUCLEOTIDE SEQUENCE</scope>
    <source>
        <strain evidence="2">IF17</strain>
    </source>
</reference>
<organism evidence="2">
    <name type="scientific">Streptomyces alkaliphilus</name>
    <dbReference type="NCBI Taxonomy" id="1472722"/>
    <lineage>
        <taxon>Bacteria</taxon>
        <taxon>Bacillati</taxon>
        <taxon>Actinomycetota</taxon>
        <taxon>Actinomycetes</taxon>
        <taxon>Kitasatosporales</taxon>
        <taxon>Streptomycetaceae</taxon>
        <taxon>Streptomyces</taxon>
    </lineage>
</organism>
<protein>
    <recommendedName>
        <fullName evidence="1">DUF7878 domain-containing protein</fullName>
    </recommendedName>
</protein>
<dbReference type="RefSeq" id="WP_153427393.1">
    <property type="nucleotide sequence ID" value="NZ_VJYJ02000965.1"/>
</dbReference>
<accession>A0A646IHU4</accession>
<proteinExistence type="predicted"/>